<dbReference type="EMBL" id="KQ983039">
    <property type="protein sequence ID" value="KYQ48045.1"/>
    <property type="molecule type" value="Genomic_DNA"/>
</dbReference>
<sequence>MDADEEFEGDLLTPIKESPIITGAGDDPRSATLLKSLALKCECRSCNDHKYASTVRTDQHTETESWSSPEIESTRKWKSMRHRKFIDASSEDLLSNYNAINYNKTNRKNNGSNFAGHITKQPSIVNHTKMKTYQTTSFSFFNVFFDIVFWPFVFFRAKQ</sequence>
<name>A0A151WK36_9HYME</name>
<keyword evidence="3" id="KW-1185">Reference proteome</keyword>
<proteinExistence type="predicted"/>
<feature type="transmembrane region" description="Helical" evidence="1">
    <location>
        <begin position="138"/>
        <end position="155"/>
    </location>
</feature>
<evidence type="ECO:0000256" key="1">
    <source>
        <dbReference type="SAM" id="Phobius"/>
    </source>
</evidence>
<dbReference type="Proteomes" id="UP000075809">
    <property type="component" value="Unassembled WGS sequence"/>
</dbReference>
<keyword evidence="1" id="KW-0812">Transmembrane</keyword>
<evidence type="ECO:0000313" key="3">
    <source>
        <dbReference type="Proteomes" id="UP000075809"/>
    </source>
</evidence>
<keyword evidence="1" id="KW-1133">Transmembrane helix</keyword>
<reference evidence="2 3" key="1">
    <citation type="submission" date="2015-09" db="EMBL/GenBank/DDBJ databases">
        <title>Trachymyrmex zeteki WGS genome.</title>
        <authorList>
            <person name="Nygaard S."/>
            <person name="Hu H."/>
            <person name="Boomsma J."/>
            <person name="Zhang G."/>
        </authorList>
    </citation>
    <scope>NUCLEOTIDE SEQUENCE [LARGE SCALE GENOMIC DNA]</scope>
    <source>
        <strain evidence="2">Tzet28-1</strain>
        <tissue evidence="2">Whole body</tissue>
    </source>
</reference>
<organism evidence="2 3">
    <name type="scientific">Mycetomoellerius zeteki</name>
    <dbReference type="NCBI Taxonomy" id="64791"/>
    <lineage>
        <taxon>Eukaryota</taxon>
        <taxon>Metazoa</taxon>
        <taxon>Ecdysozoa</taxon>
        <taxon>Arthropoda</taxon>
        <taxon>Hexapoda</taxon>
        <taxon>Insecta</taxon>
        <taxon>Pterygota</taxon>
        <taxon>Neoptera</taxon>
        <taxon>Endopterygota</taxon>
        <taxon>Hymenoptera</taxon>
        <taxon>Apocrita</taxon>
        <taxon>Aculeata</taxon>
        <taxon>Formicoidea</taxon>
        <taxon>Formicidae</taxon>
        <taxon>Myrmicinae</taxon>
        <taxon>Mycetomoellerius</taxon>
    </lineage>
</organism>
<dbReference type="AlphaFoldDB" id="A0A151WK36"/>
<accession>A0A151WK36</accession>
<protein>
    <submittedName>
        <fullName evidence="2">Uncharacterized protein</fullName>
    </submittedName>
</protein>
<evidence type="ECO:0000313" key="2">
    <source>
        <dbReference type="EMBL" id="KYQ48045.1"/>
    </source>
</evidence>
<gene>
    <name evidence="2" type="ORF">ALC60_13005</name>
</gene>
<keyword evidence="1" id="KW-0472">Membrane</keyword>